<dbReference type="Proteomes" id="UP001187471">
    <property type="component" value="Unassembled WGS sequence"/>
</dbReference>
<organism evidence="6 7">
    <name type="scientific">Escallonia rubra</name>
    <dbReference type="NCBI Taxonomy" id="112253"/>
    <lineage>
        <taxon>Eukaryota</taxon>
        <taxon>Viridiplantae</taxon>
        <taxon>Streptophyta</taxon>
        <taxon>Embryophyta</taxon>
        <taxon>Tracheophyta</taxon>
        <taxon>Spermatophyta</taxon>
        <taxon>Magnoliopsida</taxon>
        <taxon>eudicotyledons</taxon>
        <taxon>Gunneridae</taxon>
        <taxon>Pentapetalae</taxon>
        <taxon>asterids</taxon>
        <taxon>campanulids</taxon>
        <taxon>Escalloniales</taxon>
        <taxon>Escalloniaceae</taxon>
        <taxon>Escallonia</taxon>
    </lineage>
</organism>
<feature type="region of interest" description="Disordered" evidence="4">
    <location>
        <begin position="1"/>
        <end position="53"/>
    </location>
</feature>
<feature type="compositionally biased region" description="Basic and acidic residues" evidence="4">
    <location>
        <begin position="638"/>
        <end position="667"/>
    </location>
</feature>
<dbReference type="PROSITE" id="PS51800">
    <property type="entry name" value="ZF_CHHC_U11_48K"/>
    <property type="match status" value="1"/>
</dbReference>
<feature type="compositionally biased region" description="Low complexity" evidence="4">
    <location>
        <begin position="34"/>
        <end position="43"/>
    </location>
</feature>
<feature type="region of interest" description="Disordered" evidence="4">
    <location>
        <begin position="532"/>
        <end position="718"/>
    </location>
</feature>
<name>A0AA88QY54_9ASTE</name>
<feature type="compositionally biased region" description="Basic and acidic residues" evidence="4">
    <location>
        <begin position="584"/>
        <end position="628"/>
    </location>
</feature>
<evidence type="ECO:0000256" key="1">
    <source>
        <dbReference type="ARBA" id="ARBA00022723"/>
    </source>
</evidence>
<evidence type="ECO:0000256" key="3">
    <source>
        <dbReference type="ARBA" id="ARBA00022833"/>
    </source>
</evidence>
<feature type="domain" description="CHHC U11-48K-type" evidence="5">
    <location>
        <begin position="86"/>
        <end position="113"/>
    </location>
</feature>
<gene>
    <name evidence="6" type="ORF">RJ640_009904</name>
</gene>
<dbReference type="EMBL" id="JAVXUO010001844">
    <property type="protein sequence ID" value="KAK2978693.1"/>
    <property type="molecule type" value="Genomic_DNA"/>
</dbReference>
<keyword evidence="1" id="KW-0479">Metal-binding</keyword>
<sequence>MNLPPIQYPPPPLSNPNPNLIYPQHHHHHHYPHLPSSTATATASPPPPPDLPTALSSLKTLIQLSESTLQSISNLLTATTTAATTTSACPLNPHHRVPPQSLFRHYLRCPAAPIDPHHLHNPDTVRSSNTQHHFLPNPATNELCFPLDDHLDSNFFYRDCPGVVTSTSHGDDSPAITFTLPPLLSAECANRDSTGNDDSHRFSTACLPLLPSEAWLVRSETEAWSQCPTFYSYPVLRSLLILCSSEASDFRNWLINYSCRRYGVVVDVQTAEHVIFLFKLSLKAIGREAVRSADSFFSRDVKVLRGESVTFECPVLVQVLMWFASQLSVLYGEANGKLFAVDMLKQCLLNVSLNALMFSEVQKGSDSLASGVLDGEREEPLDEWRENERNRVVGEPWDGSVITVSQVAAVVAALQERSLLEEKIRALRDTKKIPNYQRVAEHSFVSKRADEERKKRSNYRPLLEHDGLFWQRAHNQETNKLKSREELLAEERDYKRRRMSYRGKKMKRTTTQVMKEIIEEYMDEISQAGGSGCLPEGAVTAEKPASEHISVHDISSPNGVKESVPSSSDVSREWSRGHTKQLISHKDIRSRKFGDESSEESKRNRRDSQWHKKHLEDHDSSRSRHDSDYYYGSTDELTSSRRSREQRQQDEAKALKRDFPRSRDKSHCLSNERTSYRRDRVDQNVEDRDRHRRSSQSVHTSNSVAHNEFEDRYDPSVSSDVFEDDFYFGSNCA</sequence>
<evidence type="ECO:0000313" key="6">
    <source>
        <dbReference type="EMBL" id="KAK2978693.1"/>
    </source>
</evidence>
<protein>
    <recommendedName>
        <fullName evidence="5">CHHC U11-48K-type domain-containing protein</fullName>
    </recommendedName>
</protein>
<proteinExistence type="predicted"/>
<feature type="compositionally biased region" description="Pro residues" evidence="4">
    <location>
        <begin position="1"/>
        <end position="15"/>
    </location>
</feature>
<dbReference type="Pfam" id="PF05253">
    <property type="entry name" value="zf-U11-48K"/>
    <property type="match status" value="1"/>
</dbReference>
<evidence type="ECO:0000256" key="4">
    <source>
        <dbReference type="SAM" id="MobiDB-lite"/>
    </source>
</evidence>
<evidence type="ECO:0000313" key="7">
    <source>
        <dbReference type="Proteomes" id="UP001187471"/>
    </source>
</evidence>
<accession>A0AA88QY54</accession>
<dbReference type="InterPro" id="IPR022776">
    <property type="entry name" value="TRM13/UPF0224_CHHC_Znf_dom"/>
</dbReference>
<keyword evidence="2" id="KW-0863">Zinc-finger</keyword>
<keyword evidence="7" id="KW-1185">Reference proteome</keyword>
<dbReference type="PANTHER" id="PTHR21402:SF10">
    <property type="entry name" value="U11_U12 SMALL NUCLEAR RIBONUCLEOPROTEIN 48 KDA PROTEIN"/>
    <property type="match status" value="1"/>
</dbReference>
<dbReference type="GO" id="GO:0008270">
    <property type="term" value="F:zinc ion binding"/>
    <property type="evidence" value="ECO:0007669"/>
    <property type="project" value="UniProtKB-KW"/>
</dbReference>
<evidence type="ECO:0000259" key="5">
    <source>
        <dbReference type="PROSITE" id="PS51800"/>
    </source>
</evidence>
<dbReference type="InterPro" id="IPR051591">
    <property type="entry name" value="UPF0224_FAM112_RNA_Proc"/>
</dbReference>
<evidence type="ECO:0000256" key="2">
    <source>
        <dbReference type="ARBA" id="ARBA00022771"/>
    </source>
</evidence>
<comment type="caution">
    <text evidence="6">The sequence shown here is derived from an EMBL/GenBank/DDBJ whole genome shotgun (WGS) entry which is preliminary data.</text>
</comment>
<feature type="compositionally biased region" description="Polar residues" evidence="4">
    <location>
        <begin position="695"/>
        <end position="705"/>
    </location>
</feature>
<feature type="compositionally biased region" description="Polar residues" evidence="4">
    <location>
        <begin position="553"/>
        <end position="569"/>
    </location>
</feature>
<dbReference type="AlphaFoldDB" id="A0AA88QY54"/>
<keyword evidence="3" id="KW-0862">Zinc</keyword>
<feature type="compositionally biased region" description="Basic and acidic residues" evidence="4">
    <location>
        <begin position="674"/>
        <end position="689"/>
    </location>
</feature>
<reference evidence="6" key="1">
    <citation type="submission" date="2022-12" db="EMBL/GenBank/DDBJ databases">
        <title>Draft genome assemblies for two species of Escallonia (Escalloniales).</title>
        <authorList>
            <person name="Chanderbali A."/>
            <person name="Dervinis C."/>
            <person name="Anghel I."/>
            <person name="Soltis D."/>
            <person name="Soltis P."/>
            <person name="Zapata F."/>
        </authorList>
    </citation>
    <scope>NUCLEOTIDE SEQUENCE</scope>
    <source>
        <strain evidence="6">UCBG92.1500</strain>
        <tissue evidence="6">Leaf</tissue>
    </source>
</reference>
<dbReference type="PANTHER" id="PTHR21402">
    <property type="entry name" value="GAMETOCYTE SPECIFIC FACTOR 1-RELATED"/>
    <property type="match status" value="1"/>
</dbReference>